<protein>
    <recommendedName>
        <fullName evidence="3">Endonuclease/exonuclease/phosphatase domain-containing protein</fullName>
    </recommendedName>
</protein>
<organism evidence="1 2">
    <name type="scientific">Lentinula raphanica</name>
    <dbReference type="NCBI Taxonomy" id="153919"/>
    <lineage>
        <taxon>Eukaryota</taxon>
        <taxon>Fungi</taxon>
        <taxon>Dikarya</taxon>
        <taxon>Basidiomycota</taxon>
        <taxon>Agaricomycotina</taxon>
        <taxon>Agaricomycetes</taxon>
        <taxon>Agaricomycetidae</taxon>
        <taxon>Agaricales</taxon>
        <taxon>Marasmiineae</taxon>
        <taxon>Omphalotaceae</taxon>
        <taxon>Lentinula</taxon>
    </lineage>
</organism>
<dbReference type="Proteomes" id="UP001163846">
    <property type="component" value="Unassembled WGS sequence"/>
</dbReference>
<feature type="non-terminal residue" evidence="1">
    <location>
        <position position="1"/>
    </location>
</feature>
<dbReference type="Gene3D" id="3.60.10.10">
    <property type="entry name" value="Endonuclease/exonuclease/phosphatase"/>
    <property type="match status" value="1"/>
</dbReference>
<proteinExistence type="predicted"/>
<dbReference type="AlphaFoldDB" id="A0AA38NVG1"/>
<keyword evidence="2" id="KW-1185">Reference proteome</keyword>
<name>A0AA38NVG1_9AGAR</name>
<feature type="non-terminal residue" evidence="1">
    <location>
        <position position="97"/>
    </location>
</feature>
<sequence length="97" mass="11004">KWRQIYSLMLRSKIAVLAVQETHLSKAQTDEINQSWFGKRLMVFNTIDQEHPNAAGTAIVLNRDLVNADMTDVYYVVPGRALCLTIPWTGNNTLTIL</sequence>
<evidence type="ECO:0008006" key="3">
    <source>
        <dbReference type="Google" id="ProtNLM"/>
    </source>
</evidence>
<dbReference type="EMBL" id="MU807541">
    <property type="protein sequence ID" value="KAJ3831363.1"/>
    <property type="molecule type" value="Genomic_DNA"/>
</dbReference>
<gene>
    <name evidence="1" type="ORF">F5878DRAFT_497236</name>
</gene>
<evidence type="ECO:0000313" key="2">
    <source>
        <dbReference type="Proteomes" id="UP001163846"/>
    </source>
</evidence>
<evidence type="ECO:0000313" key="1">
    <source>
        <dbReference type="EMBL" id="KAJ3831363.1"/>
    </source>
</evidence>
<dbReference type="InterPro" id="IPR036691">
    <property type="entry name" value="Endo/exonu/phosph_ase_sf"/>
</dbReference>
<reference evidence="1" key="1">
    <citation type="submission" date="2022-08" db="EMBL/GenBank/DDBJ databases">
        <authorList>
            <consortium name="DOE Joint Genome Institute"/>
            <person name="Min B."/>
            <person name="Riley R."/>
            <person name="Sierra-Patev S."/>
            <person name="Naranjo-Ortiz M."/>
            <person name="Looney B."/>
            <person name="Konkel Z."/>
            <person name="Slot J.C."/>
            <person name="Sakamoto Y."/>
            <person name="Steenwyk J.L."/>
            <person name="Rokas A."/>
            <person name="Carro J."/>
            <person name="Camarero S."/>
            <person name="Ferreira P."/>
            <person name="Molpeceres G."/>
            <person name="Ruiz-Duenas F.J."/>
            <person name="Serrano A."/>
            <person name="Henrissat B."/>
            <person name="Drula E."/>
            <person name="Hughes K.W."/>
            <person name="Mata J.L."/>
            <person name="Ishikawa N.K."/>
            <person name="Vargas-Isla R."/>
            <person name="Ushijima S."/>
            <person name="Smith C.A."/>
            <person name="Ahrendt S."/>
            <person name="Andreopoulos W."/>
            <person name="He G."/>
            <person name="Labutti K."/>
            <person name="Lipzen A."/>
            <person name="Ng V."/>
            <person name="Sandor L."/>
            <person name="Barry K."/>
            <person name="Martinez A.T."/>
            <person name="Xiao Y."/>
            <person name="Gibbons J.G."/>
            <person name="Terashima K."/>
            <person name="Hibbett D.S."/>
            <person name="Grigoriev I.V."/>
        </authorList>
    </citation>
    <scope>NUCLEOTIDE SEQUENCE</scope>
    <source>
        <strain evidence="1">TFB9207</strain>
    </source>
</reference>
<accession>A0AA38NVG1</accession>
<comment type="caution">
    <text evidence="1">The sequence shown here is derived from an EMBL/GenBank/DDBJ whole genome shotgun (WGS) entry which is preliminary data.</text>
</comment>